<accession>A0A6S4P8H3</accession>
<organism evidence="1 2">
    <name type="scientific">uncultured phage_MedDCM-OCT-S35-C6</name>
    <dbReference type="NCBI Taxonomy" id="2741075"/>
    <lineage>
        <taxon>Viruses</taxon>
        <taxon>Duplodnaviria</taxon>
        <taxon>Heunggongvirae</taxon>
        <taxon>Uroviricota</taxon>
        <taxon>Caudoviricetes</taxon>
        <taxon>Autographivirales</taxon>
        <taxon>Pelagivirus</taxon>
        <taxon>Pelagivirus S35C6</taxon>
    </lineage>
</organism>
<reference evidence="1 2" key="1">
    <citation type="journal article" date="2013" name="PLoS Genet.">
        <title>Expanding the Marine Virosphere Using Metagenomics.</title>
        <authorList>
            <person name="Mizuno C.M."/>
            <person name="Rodriguez-Valera F."/>
            <person name="Kimes N.E."/>
            <person name="Ghai R."/>
        </authorList>
    </citation>
    <scope>NUCLEOTIDE SEQUENCE [LARGE SCALE GENOMIC DNA]</scope>
    <source>
        <strain evidence="1">UvMED-CGR-U-MedDCM-OCT-S35-C6</strain>
    </source>
</reference>
<dbReference type="Proteomes" id="UP000504827">
    <property type="component" value="Segment"/>
</dbReference>
<protein>
    <submittedName>
        <fullName evidence="1">Uncharacterized protein</fullName>
    </submittedName>
</protein>
<sequence length="48" mass="5964">MYATRRTSMIIYEYTPKTWLNKVKIYWQNTNKKLFTAFVVWSVILWVM</sequence>
<evidence type="ECO:0000313" key="1">
    <source>
        <dbReference type="EMBL" id="BAQ94169.1"/>
    </source>
</evidence>
<proteinExistence type="predicted"/>
<evidence type="ECO:0000313" key="2">
    <source>
        <dbReference type="Proteomes" id="UP000504827"/>
    </source>
</evidence>
<name>A0A6S4P8H3_9CAUD</name>
<dbReference type="EMBL" id="AP013542">
    <property type="protein sequence ID" value="BAQ94169.1"/>
    <property type="molecule type" value="Genomic_DNA"/>
</dbReference>
<keyword evidence="2" id="KW-1185">Reference proteome</keyword>